<dbReference type="Gene3D" id="3.40.50.2000">
    <property type="entry name" value="Glycogen Phosphorylase B"/>
    <property type="match status" value="1"/>
</dbReference>
<evidence type="ECO:0000256" key="1">
    <source>
        <dbReference type="ARBA" id="ARBA00022679"/>
    </source>
</evidence>
<dbReference type="Pfam" id="PF13302">
    <property type="entry name" value="Acetyltransf_3"/>
    <property type="match status" value="1"/>
</dbReference>
<evidence type="ECO:0000256" key="2">
    <source>
        <dbReference type="ARBA" id="ARBA00023315"/>
    </source>
</evidence>
<dbReference type="EMBL" id="JABACI010000002">
    <property type="protein sequence ID" value="NLP83943.1"/>
    <property type="molecule type" value="Genomic_DNA"/>
</dbReference>
<organism evidence="4 5">
    <name type="scientific">Microbacterium salsuginis</name>
    <dbReference type="NCBI Taxonomy" id="2722803"/>
    <lineage>
        <taxon>Bacteria</taxon>
        <taxon>Bacillati</taxon>
        <taxon>Actinomycetota</taxon>
        <taxon>Actinomycetes</taxon>
        <taxon>Micrococcales</taxon>
        <taxon>Microbacteriaceae</taxon>
        <taxon>Microbacterium</taxon>
    </lineage>
</organism>
<keyword evidence="1" id="KW-0808">Transferase</keyword>
<dbReference type="SUPFAM" id="SSF53756">
    <property type="entry name" value="UDP-Glycosyltransferase/glycogen phosphorylase"/>
    <property type="match status" value="1"/>
</dbReference>
<dbReference type="InterPro" id="IPR050832">
    <property type="entry name" value="Bact_Acetyltransf"/>
</dbReference>
<sequence>MTAVLFRCDATASGGLGHFVRCLALAEEVTSRGRSAIISGDVEAPLAQDMLRGKGIPIVPAADTSTALLEVAGEVEAEVVHVDRYLGFADLWDSVGQAGPLISTATDAEFGRRRADVIVDGAPRALHEFDRFYAGADVCLGPMHLPLRRGLTRAVPEGTRDELRILVLMGGTDSAGLGPVIARAVRDTPGVSEVGLVGSEDVRGVTHVARSTDLTRLVGGWDLVVTAAGTTVWELAALGVPMAIVGVAENQRDHYETLTEERAAIGLGFVRDAESISTANLSSVTSDGDARRRMAVRAREFVDGRGASRIVDTWDAVADDRRATSLMLRRAEQRDAGRLFAWRNESDTRRWSRNGTPVRWADHVRWLRDSAERADRRLHVAVLHRPVGTVRFDAVSSDTWEVSVTVAPEARGRGLGGALMDEALPSIAREGARTILAEVRSDNAASRNLFLRAGFRLEQQRDQWQMWMLSF</sequence>
<proteinExistence type="predicted"/>
<dbReference type="RefSeq" id="WP_168912423.1">
    <property type="nucleotide sequence ID" value="NZ_JABACI010000002.1"/>
</dbReference>
<dbReference type="Proteomes" id="UP001429745">
    <property type="component" value="Unassembled WGS sequence"/>
</dbReference>
<dbReference type="InterPro" id="IPR000182">
    <property type="entry name" value="GNAT_dom"/>
</dbReference>
<evidence type="ECO:0000259" key="3">
    <source>
        <dbReference type="PROSITE" id="PS51186"/>
    </source>
</evidence>
<protein>
    <submittedName>
        <fullName evidence="4">GNAT family N-acetyltransferase</fullName>
    </submittedName>
</protein>
<gene>
    <name evidence="4" type="ORF">HF576_08790</name>
</gene>
<dbReference type="Gene3D" id="3.40.50.11190">
    <property type="match status" value="1"/>
</dbReference>
<reference evidence="4 5" key="1">
    <citation type="submission" date="2020-04" db="EMBL/GenBank/DDBJ databases">
        <title>CFH 90308 Microbacterium sp.</title>
        <authorList>
            <person name="Nie G."/>
            <person name="Ming H."/>
            <person name="Xia T."/>
        </authorList>
    </citation>
    <scope>NUCLEOTIDE SEQUENCE [LARGE SCALE GENOMIC DNA]</scope>
    <source>
        <strain evidence="4 5">CFH 90308</strain>
    </source>
</reference>
<comment type="caution">
    <text evidence="4">The sequence shown here is derived from an EMBL/GenBank/DDBJ whole genome shotgun (WGS) entry which is preliminary data.</text>
</comment>
<dbReference type="Gene3D" id="3.40.630.30">
    <property type="match status" value="1"/>
</dbReference>
<feature type="domain" description="N-acetyltransferase" evidence="3">
    <location>
        <begin position="326"/>
        <end position="471"/>
    </location>
</feature>
<evidence type="ECO:0000313" key="5">
    <source>
        <dbReference type="Proteomes" id="UP001429745"/>
    </source>
</evidence>
<dbReference type="CDD" id="cd04301">
    <property type="entry name" value="NAT_SF"/>
    <property type="match status" value="1"/>
</dbReference>
<dbReference type="PANTHER" id="PTHR43877">
    <property type="entry name" value="AMINOALKYLPHOSPHONATE N-ACETYLTRANSFERASE-RELATED-RELATED"/>
    <property type="match status" value="1"/>
</dbReference>
<name>A0ABX1KC86_9MICO</name>
<dbReference type="InterPro" id="IPR016181">
    <property type="entry name" value="Acyl_CoA_acyltransferase"/>
</dbReference>
<evidence type="ECO:0000313" key="4">
    <source>
        <dbReference type="EMBL" id="NLP83943.1"/>
    </source>
</evidence>
<accession>A0ABX1KC86</accession>
<dbReference type="PROSITE" id="PS51186">
    <property type="entry name" value="GNAT"/>
    <property type="match status" value="1"/>
</dbReference>
<keyword evidence="2" id="KW-0012">Acyltransferase</keyword>
<keyword evidence="5" id="KW-1185">Reference proteome</keyword>
<dbReference type="SUPFAM" id="SSF55729">
    <property type="entry name" value="Acyl-CoA N-acyltransferases (Nat)"/>
    <property type="match status" value="1"/>
</dbReference>